<dbReference type="Proteomes" id="UP000460718">
    <property type="component" value="Unassembled WGS sequence"/>
</dbReference>
<dbReference type="EMBL" id="QXFW01000020">
    <property type="protein sequence ID" value="KAE9030002.1"/>
    <property type="molecule type" value="Genomic_DNA"/>
</dbReference>
<dbReference type="EMBL" id="QXGD01000042">
    <property type="protein sequence ID" value="KAE9256675.1"/>
    <property type="molecule type" value="Genomic_DNA"/>
</dbReference>
<evidence type="ECO:0000313" key="5">
    <source>
        <dbReference type="EMBL" id="KAE9256675.1"/>
    </source>
</evidence>
<comment type="caution">
    <text evidence="5">The sequence shown here is derived from an EMBL/GenBank/DDBJ whole genome shotgun (WGS) entry which is preliminary data.</text>
</comment>
<dbReference type="Proteomes" id="UP000433483">
    <property type="component" value="Unassembled WGS sequence"/>
</dbReference>
<evidence type="ECO:0000313" key="6">
    <source>
        <dbReference type="Proteomes" id="UP000433483"/>
    </source>
</evidence>
<evidence type="ECO:0000313" key="7">
    <source>
        <dbReference type="Proteomes" id="UP000440367"/>
    </source>
</evidence>
<dbReference type="Proteomes" id="UP000476176">
    <property type="component" value="Unassembled WGS sequence"/>
</dbReference>
<reference evidence="6 7" key="1">
    <citation type="submission" date="2018-08" db="EMBL/GenBank/DDBJ databases">
        <title>Genomic investigation of the strawberry pathogen Phytophthora fragariae indicates pathogenicity is determined by transcriptional variation in three key races.</title>
        <authorList>
            <person name="Adams T.M."/>
            <person name="Armitage A.D."/>
            <person name="Sobczyk M.K."/>
            <person name="Bates H.J."/>
            <person name="Dunwell J.M."/>
            <person name="Nellist C.F."/>
            <person name="Harrison R.J."/>
        </authorList>
    </citation>
    <scope>NUCLEOTIDE SEQUENCE [LARGE SCALE GENOMIC DNA]</scope>
    <source>
        <strain evidence="5 7">BC-1</strain>
        <strain evidence="3 9">BC-23</strain>
        <strain evidence="4 6">NOV-27</strain>
        <strain evidence="2 8">SCRP245</strain>
    </source>
</reference>
<keyword evidence="6" id="KW-1185">Reference proteome</keyword>
<organism evidence="5 7">
    <name type="scientific">Phytophthora fragariae</name>
    <dbReference type="NCBI Taxonomy" id="53985"/>
    <lineage>
        <taxon>Eukaryota</taxon>
        <taxon>Sar</taxon>
        <taxon>Stramenopiles</taxon>
        <taxon>Oomycota</taxon>
        <taxon>Peronosporomycetes</taxon>
        <taxon>Peronosporales</taxon>
        <taxon>Peronosporaceae</taxon>
        <taxon>Phytophthora</taxon>
    </lineage>
</organism>
<evidence type="ECO:0000313" key="4">
    <source>
        <dbReference type="EMBL" id="KAE9235363.1"/>
    </source>
</evidence>
<dbReference type="EMBL" id="QXGC01000523">
    <property type="protein sequence ID" value="KAE9231494.1"/>
    <property type="molecule type" value="Genomic_DNA"/>
</dbReference>
<sequence>MQNDSFKDKRLERPVDEGNATADYGEPIGNTDETTGDAGATVAKCADGTDNVEAP</sequence>
<name>A0A6A4AE55_9STRA</name>
<protein>
    <submittedName>
        <fullName evidence="5">Uncharacterized protein</fullName>
    </submittedName>
</protein>
<evidence type="ECO:0000313" key="8">
    <source>
        <dbReference type="Proteomes" id="UP000460718"/>
    </source>
</evidence>
<evidence type="ECO:0000313" key="2">
    <source>
        <dbReference type="EMBL" id="KAE9030002.1"/>
    </source>
</evidence>
<dbReference type="AlphaFoldDB" id="A0A6A4AE55"/>
<evidence type="ECO:0000256" key="1">
    <source>
        <dbReference type="SAM" id="MobiDB-lite"/>
    </source>
</evidence>
<accession>A0A6A4AE55</accession>
<dbReference type="Proteomes" id="UP000440367">
    <property type="component" value="Unassembled WGS sequence"/>
</dbReference>
<evidence type="ECO:0000313" key="9">
    <source>
        <dbReference type="Proteomes" id="UP000476176"/>
    </source>
</evidence>
<proteinExistence type="predicted"/>
<dbReference type="EMBL" id="QXGB01000037">
    <property type="protein sequence ID" value="KAE9235363.1"/>
    <property type="molecule type" value="Genomic_DNA"/>
</dbReference>
<feature type="compositionally biased region" description="Basic and acidic residues" evidence="1">
    <location>
        <begin position="1"/>
        <end position="16"/>
    </location>
</feature>
<feature type="region of interest" description="Disordered" evidence="1">
    <location>
        <begin position="1"/>
        <end position="37"/>
    </location>
</feature>
<gene>
    <name evidence="5" type="ORF">PF002_g1742</name>
    <name evidence="3" type="ORF">PF004_g10210</name>
    <name evidence="4" type="ORF">PF005_g1521</name>
    <name evidence="2" type="ORF">PF011_g836</name>
</gene>
<evidence type="ECO:0000313" key="3">
    <source>
        <dbReference type="EMBL" id="KAE9231494.1"/>
    </source>
</evidence>